<comment type="caution">
    <text evidence="3">The sequence shown here is derived from an EMBL/GenBank/DDBJ whole genome shotgun (WGS) entry which is preliminary data.</text>
</comment>
<accession>A0AAD4QFA2</accession>
<keyword evidence="4" id="KW-1185">Reference proteome</keyword>
<feature type="compositionally biased region" description="Low complexity" evidence="1">
    <location>
        <begin position="225"/>
        <end position="240"/>
    </location>
</feature>
<dbReference type="Pfam" id="PF00168">
    <property type="entry name" value="C2"/>
    <property type="match status" value="1"/>
</dbReference>
<dbReference type="SMART" id="SM00239">
    <property type="entry name" value="C2"/>
    <property type="match status" value="1"/>
</dbReference>
<proteinExistence type="predicted"/>
<dbReference type="AlphaFoldDB" id="A0AAD4QFA2"/>
<organism evidence="3 4">
    <name type="scientific">Lactarius akahatsu</name>
    <dbReference type="NCBI Taxonomy" id="416441"/>
    <lineage>
        <taxon>Eukaryota</taxon>
        <taxon>Fungi</taxon>
        <taxon>Dikarya</taxon>
        <taxon>Basidiomycota</taxon>
        <taxon>Agaricomycotina</taxon>
        <taxon>Agaricomycetes</taxon>
        <taxon>Russulales</taxon>
        <taxon>Russulaceae</taxon>
        <taxon>Lactarius</taxon>
    </lineage>
</organism>
<dbReference type="PANTHER" id="PTHR47052">
    <property type="entry name" value="CONSERVED SERINE PROLINE-RICH PROTEIN (AFU_ORTHOLOGUE AFUA_2G01790)"/>
    <property type="match status" value="1"/>
</dbReference>
<name>A0AAD4QFA2_9AGAM</name>
<dbReference type="Gene3D" id="2.60.40.150">
    <property type="entry name" value="C2 domain"/>
    <property type="match status" value="1"/>
</dbReference>
<evidence type="ECO:0000313" key="4">
    <source>
        <dbReference type="Proteomes" id="UP001201163"/>
    </source>
</evidence>
<dbReference type="EMBL" id="JAKELL010000013">
    <property type="protein sequence ID" value="KAH8995022.1"/>
    <property type="molecule type" value="Genomic_DNA"/>
</dbReference>
<feature type="region of interest" description="Disordered" evidence="1">
    <location>
        <begin position="135"/>
        <end position="240"/>
    </location>
</feature>
<dbReference type="InterPro" id="IPR052981">
    <property type="entry name" value="Ingression_C2_domain"/>
</dbReference>
<evidence type="ECO:0000256" key="1">
    <source>
        <dbReference type="SAM" id="MobiDB-lite"/>
    </source>
</evidence>
<dbReference type="CDD" id="cd08681">
    <property type="entry name" value="C2_fungal_Inn1p-like"/>
    <property type="match status" value="1"/>
</dbReference>
<evidence type="ECO:0000259" key="2">
    <source>
        <dbReference type="PROSITE" id="PS50004"/>
    </source>
</evidence>
<evidence type="ECO:0000313" key="3">
    <source>
        <dbReference type="EMBL" id="KAH8995022.1"/>
    </source>
</evidence>
<feature type="compositionally biased region" description="Pro residues" evidence="1">
    <location>
        <begin position="180"/>
        <end position="197"/>
    </location>
</feature>
<dbReference type="SUPFAM" id="SSF49562">
    <property type="entry name" value="C2 domain (Calcium/lipid-binding domain, CaLB)"/>
    <property type="match status" value="1"/>
</dbReference>
<reference evidence="3" key="1">
    <citation type="submission" date="2022-01" db="EMBL/GenBank/DDBJ databases">
        <title>Comparative genomics reveals a dynamic genome evolution in the ectomycorrhizal milk-cap (Lactarius) mushrooms.</title>
        <authorList>
            <consortium name="DOE Joint Genome Institute"/>
            <person name="Lebreton A."/>
            <person name="Tang N."/>
            <person name="Kuo A."/>
            <person name="LaButti K."/>
            <person name="Drula E."/>
            <person name="Barry K."/>
            <person name="Clum A."/>
            <person name="Lipzen A."/>
            <person name="Mousain D."/>
            <person name="Ng V."/>
            <person name="Wang R."/>
            <person name="Wang X."/>
            <person name="Dai Y."/>
            <person name="Henrissat B."/>
            <person name="Grigoriev I.V."/>
            <person name="Guerin-Laguette A."/>
            <person name="Yu F."/>
            <person name="Martin F.M."/>
        </authorList>
    </citation>
    <scope>NUCLEOTIDE SEQUENCE</scope>
    <source>
        <strain evidence="3">QP</strain>
    </source>
</reference>
<dbReference type="InterPro" id="IPR000008">
    <property type="entry name" value="C2_dom"/>
</dbReference>
<protein>
    <submittedName>
        <fullName evidence="3">C2 domain-containing protein</fullName>
    </submittedName>
</protein>
<dbReference type="InterPro" id="IPR037791">
    <property type="entry name" value="C2_fungal_Inn1"/>
</dbReference>
<sequence length="240" mass="26003">MSKENILGTLVVVVLKAQHLIDNHTFYKQDPYAKLSLSGATKQTPPDPKGGQHPVWDAELRFPISKDASKDSRTLTISVFAEERRDDELLGEGTIDITDTLKTGEFDNWVPLSLKGAQRGEVYLEMTFFASGPAPLTRRPTKFTNPSERLGRPQQPCGPLTSTPNTVLRPPRPGARATRPVPPQALPDPAAAPPRLQPRPERAAAAPCPCRHGIDATRRGRARGARAAVSGRGGESARAP</sequence>
<dbReference type="PROSITE" id="PS50004">
    <property type="entry name" value="C2"/>
    <property type="match status" value="1"/>
</dbReference>
<dbReference type="PANTHER" id="PTHR47052:SF3">
    <property type="entry name" value="INGRESSION PROTEIN 1"/>
    <property type="match status" value="1"/>
</dbReference>
<dbReference type="Proteomes" id="UP001201163">
    <property type="component" value="Unassembled WGS sequence"/>
</dbReference>
<gene>
    <name evidence="3" type="ORF">EDB92DRAFT_2053115</name>
</gene>
<dbReference type="InterPro" id="IPR035892">
    <property type="entry name" value="C2_domain_sf"/>
</dbReference>
<feature type="domain" description="C2" evidence="2">
    <location>
        <begin position="1"/>
        <end position="110"/>
    </location>
</feature>